<accession>A0A2S0MDM5</accession>
<dbReference type="RefSeq" id="WP_106702545.1">
    <property type="nucleotide sequence ID" value="NZ_CP027666.1"/>
</dbReference>
<dbReference type="InterPro" id="IPR007423">
    <property type="entry name" value="Sel_put"/>
</dbReference>
<dbReference type="AlphaFoldDB" id="A0A2S0MDM5"/>
<organism evidence="1 2">
    <name type="scientific">Ottowia oryzae</name>
    <dbReference type="NCBI Taxonomy" id="2109914"/>
    <lineage>
        <taxon>Bacteria</taxon>
        <taxon>Pseudomonadati</taxon>
        <taxon>Pseudomonadota</taxon>
        <taxon>Betaproteobacteria</taxon>
        <taxon>Burkholderiales</taxon>
        <taxon>Comamonadaceae</taxon>
        <taxon>Ottowia</taxon>
    </lineage>
</organism>
<reference evidence="1 2" key="1">
    <citation type="submission" date="2018-03" db="EMBL/GenBank/DDBJ databases">
        <title>Genome sequencing of Ottowia sp.</title>
        <authorList>
            <person name="Kim S.-J."/>
            <person name="Heo J."/>
            <person name="Kwon S.-W."/>
        </authorList>
    </citation>
    <scope>NUCLEOTIDE SEQUENCE [LARGE SCALE GENOMIC DNA]</scope>
    <source>
        <strain evidence="1 2">KADR8-3</strain>
    </source>
</reference>
<proteinExistence type="predicted"/>
<keyword evidence="2" id="KW-1185">Reference proteome</keyword>
<dbReference type="Pfam" id="PF04328">
    <property type="entry name" value="Sel_put"/>
    <property type="match status" value="1"/>
</dbReference>
<name>A0A2S0MDM5_9BURK</name>
<evidence type="ECO:0008006" key="3">
    <source>
        <dbReference type="Google" id="ProtNLM"/>
    </source>
</evidence>
<sequence>MLPTTLPEAGRYLARSARKAGQTLRLMVGLPDYDTYLTHMAATHPDRAPMSYEEFYRERLQARYGAGGGRCC</sequence>
<evidence type="ECO:0000313" key="2">
    <source>
        <dbReference type="Proteomes" id="UP000239709"/>
    </source>
</evidence>
<protein>
    <recommendedName>
        <fullName evidence="3">DUF466 domain-containing protein</fullName>
    </recommendedName>
</protein>
<dbReference type="PANTHER" id="PTHR38453">
    <property type="entry name" value="CYTOPLASMIC PROTEIN-RELATED"/>
    <property type="match status" value="1"/>
</dbReference>
<dbReference type="EMBL" id="CP027666">
    <property type="protein sequence ID" value="AVO33989.1"/>
    <property type="molecule type" value="Genomic_DNA"/>
</dbReference>
<evidence type="ECO:0000313" key="1">
    <source>
        <dbReference type="EMBL" id="AVO33989.1"/>
    </source>
</evidence>
<dbReference type="PANTHER" id="PTHR38453:SF1">
    <property type="entry name" value="CYTOPLASMIC PROTEIN"/>
    <property type="match status" value="1"/>
</dbReference>
<dbReference type="Proteomes" id="UP000239709">
    <property type="component" value="Chromosome"/>
</dbReference>
<gene>
    <name evidence="1" type="ORF">C6570_06790</name>
</gene>
<dbReference type="OrthoDB" id="9814284at2"/>
<dbReference type="KEGG" id="otk:C6570_06790"/>